<keyword evidence="2" id="KW-0472">Membrane</keyword>
<keyword evidence="2" id="KW-0812">Transmembrane</keyword>
<evidence type="ECO:0000256" key="1">
    <source>
        <dbReference type="SAM" id="MobiDB-lite"/>
    </source>
</evidence>
<reference evidence="3" key="1">
    <citation type="journal article" date="2021" name="Proc. Natl. Acad. Sci. U.S.A.">
        <title>A Catalog of Tens of Thousands of Viruses from Human Metagenomes Reveals Hidden Associations with Chronic Diseases.</title>
        <authorList>
            <person name="Tisza M.J."/>
            <person name="Buck C.B."/>
        </authorList>
    </citation>
    <scope>NUCLEOTIDE SEQUENCE</scope>
    <source>
        <strain evidence="3">CtTUL13</strain>
    </source>
</reference>
<dbReference type="EMBL" id="BK016119">
    <property type="protein sequence ID" value="DAF96589.1"/>
    <property type="molecule type" value="Genomic_DNA"/>
</dbReference>
<evidence type="ECO:0000313" key="3">
    <source>
        <dbReference type="EMBL" id="DAF96589.1"/>
    </source>
</evidence>
<organism evidence="3">
    <name type="scientific">Inoviridae sp. ctTUL13</name>
    <dbReference type="NCBI Taxonomy" id="2825782"/>
    <lineage>
        <taxon>Viruses</taxon>
        <taxon>Monodnaviria</taxon>
        <taxon>Loebvirae</taxon>
        <taxon>Hofneiviricota</taxon>
        <taxon>Faserviricetes</taxon>
        <taxon>Tubulavirales</taxon>
        <taxon>Inoviridae</taxon>
    </lineage>
</organism>
<feature type="region of interest" description="Disordered" evidence="1">
    <location>
        <begin position="249"/>
        <end position="353"/>
    </location>
</feature>
<protein>
    <submittedName>
        <fullName evidence="3">Neisseria meningitidis TspB protein</fullName>
    </submittedName>
</protein>
<keyword evidence="2" id="KW-1133">Transmembrane helix</keyword>
<sequence length="461" mass="50958">MRSLIKIPLLLVFLCISAFSDTRFVIYAENKGEFTRTNLESMGSGYYKELANGKYIYYKARGRSIESGYYFNSDTGISDGIYRDLNGNFFVVDSAVSLDTYCDNGFTFRALRFVECASSPVGKIRNHIQGRNSTKMILDIVAQCNADEDFNTDTHQCQKCPDGQSWDPQTNTCYKDCSKDGKINKVGLPDGRCIDCSGEKDSFAVLKCLCSGFGLGGGNTFWSKYGSSPSDCNLEGSCSDGSQISFINPKCSVKPDQKPDDNKTKPDNPNPDNNNTKPDDPNNPNQGGSNQGGNQGGNNGGNQGNNPKPNPNPGNNTNSNPDPKPNPKPGNNDGDKNKDADAKFNPGDFDYSDLKRDEEQFTNKFKGALDDVLKDFDGFKQGVDQFISNVRGKGLSDVNKHSKPTTCVKKYEIDFFGYKTSIEFDFCKVAATVSGAFYYIFYAFFFYCFLILIVKILLFAF</sequence>
<feature type="compositionally biased region" description="Basic and acidic residues" evidence="1">
    <location>
        <begin position="333"/>
        <end position="342"/>
    </location>
</feature>
<proteinExistence type="predicted"/>
<evidence type="ECO:0000256" key="2">
    <source>
        <dbReference type="SAM" id="Phobius"/>
    </source>
</evidence>
<feature type="compositionally biased region" description="Low complexity" evidence="1">
    <location>
        <begin position="270"/>
        <end position="288"/>
    </location>
</feature>
<feature type="transmembrane region" description="Helical" evidence="2">
    <location>
        <begin position="436"/>
        <end position="458"/>
    </location>
</feature>
<name>A0A8S5UQ38_9VIRU</name>
<accession>A0A8S5UQ38</accession>
<feature type="compositionally biased region" description="Gly residues" evidence="1">
    <location>
        <begin position="289"/>
        <end position="303"/>
    </location>
</feature>
<feature type="compositionally biased region" description="Basic and acidic residues" evidence="1">
    <location>
        <begin position="253"/>
        <end position="266"/>
    </location>
</feature>